<reference evidence="2" key="1">
    <citation type="submission" date="2022-11" db="UniProtKB">
        <authorList>
            <consortium name="WormBaseParasite"/>
        </authorList>
    </citation>
    <scope>IDENTIFICATION</scope>
</reference>
<protein>
    <submittedName>
        <fullName evidence="2">Uncharacterized protein</fullName>
    </submittedName>
</protein>
<sequence>MSFHLKAESRWEPQVEVETNMGRFLGESYPSWTLNILLKMNVSFLNQMIGSLMIKNMARSNCQRGKVVKNSQSRHTLLGIVKIYKKCYCRAAPHQVSTKPIHIFLEEQNPTSHHAVPAPPKRKHATLCVKKKQTTIIYTKLFKCPSRNINFDLVEKN</sequence>
<accession>A0A915K523</accession>
<proteinExistence type="predicted"/>
<dbReference type="AlphaFoldDB" id="A0A915K523"/>
<name>A0A915K523_ROMCU</name>
<dbReference type="Proteomes" id="UP000887565">
    <property type="component" value="Unplaced"/>
</dbReference>
<organism evidence="1 2">
    <name type="scientific">Romanomermis culicivorax</name>
    <name type="common">Nematode worm</name>
    <dbReference type="NCBI Taxonomy" id="13658"/>
    <lineage>
        <taxon>Eukaryota</taxon>
        <taxon>Metazoa</taxon>
        <taxon>Ecdysozoa</taxon>
        <taxon>Nematoda</taxon>
        <taxon>Enoplea</taxon>
        <taxon>Dorylaimia</taxon>
        <taxon>Mermithida</taxon>
        <taxon>Mermithoidea</taxon>
        <taxon>Mermithidae</taxon>
        <taxon>Romanomermis</taxon>
    </lineage>
</organism>
<dbReference type="WBParaSite" id="nRc.2.0.1.t33428-RA">
    <property type="protein sequence ID" value="nRc.2.0.1.t33428-RA"/>
    <property type="gene ID" value="nRc.2.0.1.g33428"/>
</dbReference>
<evidence type="ECO:0000313" key="2">
    <source>
        <dbReference type="WBParaSite" id="nRc.2.0.1.t33428-RA"/>
    </source>
</evidence>
<evidence type="ECO:0000313" key="1">
    <source>
        <dbReference type="Proteomes" id="UP000887565"/>
    </source>
</evidence>
<keyword evidence="1" id="KW-1185">Reference proteome</keyword>